<organism evidence="2 3">
    <name type="scientific">Peltaster fructicola</name>
    <dbReference type="NCBI Taxonomy" id="286661"/>
    <lineage>
        <taxon>Eukaryota</taxon>
        <taxon>Fungi</taxon>
        <taxon>Dikarya</taxon>
        <taxon>Ascomycota</taxon>
        <taxon>Pezizomycotina</taxon>
        <taxon>Dothideomycetes</taxon>
        <taxon>Dothideomycetes incertae sedis</taxon>
        <taxon>Peltaster</taxon>
    </lineage>
</organism>
<feature type="compositionally biased region" description="Polar residues" evidence="1">
    <location>
        <begin position="420"/>
        <end position="434"/>
    </location>
</feature>
<dbReference type="AlphaFoldDB" id="A0A6H0XRX1"/>
<feature type="region of interest" description="Disordered" evidence="1">
    <location>
        <begin position="369"/>
        <end position="434"/>
    </location>
</feature>
<feature type="compositionally biased region" description="Pro residues" evidence="1">
    <location>
        <begin position="123"/>
        <end position="133"/>
    </location>
</feature>
<evidence type="ECO:0000313" key="2">
    <source>
        <dbReference type="EMBL" id="QIW97483.1"/>
    </source>
</evidence>
<feature type="region of interest" description="Disordered" evidence="1">
    <location>
        <begin position="260"/>
        <end position="299"/>
    </location>
</feature>
<evidence type="ECO:0000256" key="1">
    <source>
        <dbReference type="SAM" id="MobiDB-lite"/>
    </source>
</evidence>
<feature type="region of interest" description="Disordered" evidence="1">
    <location>
        <begin position="55"/>
        <end position="151"/>
    </location>
</feature>
<proteinExistence type="predicted"/>
<feature type="compositionally biased region" description="Polar residues" evidence="1">
    <location>
        <begin position="400"/>
        <end position="413"/>
    </location>
</feature>
<dbReference type="EMBL" id="CP051140">
    <property type="protein sequence ID" value="QIW97483.1"/>
    <property type="molecule type" value="Genomic_DNA"/>
</dbReference>
<keyword evidence="3" id="KW-1185">Reference proteome</keyword>
<feature type="compositionally biased region" description="Low complexity" evidence="1">
    <location>
        <begin position="56"/>
        <end position="67"/>
    </location>
</feature>
<feature type="region of interest" description="Disordered" evidence="1">
    <location>
        <begin position="221"/>
        <end position="241"/>
    </location>
</feature>
<reference evidence="2 3" key="1">
    <citation type="journal article" date="2016" name="Sci. Rep.">
        <title>Peltaster fructicola genome reveals evolution from an invasive phytopathogen to an ectophytic parasite.</title>
        <authorList>
            <person name="Xu C."/>
            <person name="Chen H."/>
            <person name="Gleason M.L."/>
            <person name="Xu J.R."/>
            <person name="Liu H."/>
            <person name="Zhang R."/>
            <person name="Sun G."/>
        </authorList>
    </citation>
    <scope>NUCLEOTIDE SEQUENCE [LARGE SCALE GENOMIC DNA]</scope>
    <source>
        <strain evidence="2 3">LNHT1506</strain>
    </source>
</reference>
<protein>
    <submittedName>
        <fullName evidence="2">Uncharacterized protein</fullName>
    </submittedName>
</protein>
<gene>
    <name evidence="2" type="ORF">AMS68_003001</name>
</gene>
<accession>A0A6H0XRX1</accession>
<sequence>MLFCAIVVPPTQVKRERAAQNALQCQPRNAIELPPHARPELTTLNQRALKGFLAPTKSSMAKSTTTSLHIPSRLSRMGKASSPESRKVPQEKGAVLQASTSARQQPARGVAQSRRQINLAQHFPPPPPPPPPSSSATTEIRHSTRHSVQAKTRIRVDGLQSTQAAVMSSFTSVSSREYLASFSINNSKPRALVSMSSAPTLNTNKPLPVTPGSRTKTRECIHTGQSTRRPQLRSFSRSGRRRLASRIALPATARATLVDVKTPHNFGSSSSEGTLGTTDDDDQDEVQTPSEHMSLCGKEKKQRLPNCSAEVDHDHANFHHLEGHQSVVTTPQRRTQQHERTLALLEGRAEQPYIPSTPLILRQAIEASLRTSQQSPQHRHNTSPRREPATPKTFVPQAPPASTQHHSQATPVSATFIGSGPSTPQQDRQKSLNSKELVSPALTATSFHNSHKSAKPKRAITRALSKIPTYLRMKRGQPEFVMQVPKRQAGSPVGSRTAASAPLIESTFATPDKTLIAAVRGTANKEQDLRRKCEQLQLAVALSDAIIDAKEAEAHKTRLEQAAFEAAKSAEILREMAELRRVAARRMLEEIVSPRLQ</sequence>
<feature type="compositionally biased region" description="Low complexity" evidence="1">
    <location>
        <begin position="267"/>
        <end position="277"/>
    </location>
</feature>
<name>A0A6H0XRX1_9PEZI</name>
<dbReference type="Proteomes" id="UP000503462">
    <property type="component" value="Chromosome 2"/>
</dbReference>
<evidence type="ECO:0000313" key="3">
    <source>
        <dbReference type="Proteomes" id="UP000503462"/>
    </source>
</evidence>